<accession>A0A8E1T3Z0</accession>
<evidence type="ECO:0000256" key="1">
    <source>
        <dbReference type="SAM" id="MobiDB-lite"/>
    </source>
</evidence>
<gene>
    <name evidence="2" type="ORF">H5411_00500</name>
</gene>
<dbReference type="RefSeq" id="WP_183122598.1">
    <property type="nucleotide sequence ID" value="NZ_JACJHR010000001.1"/>
</dbReference>
<dbReference type="Proteomes" id="UP000550260">
    <property type="component" value="Unassembled WGS sequence"/>
</dbReference>
<protein>
    <submittedName>
        <fullName evidence="2">Uncharacterized protein</fullName>
    </submittedName>
</protein>
<dbReference type="EMBL" id="JACJHR010000001">
    <property type="protein sequence ID" value="MBB2497619.1"/>
    <property type="molecule type" value="Genomic_DNA"/>
</dbReference>
<evidence type="ECO:0000313" key="3">
    <source>
        <dbReference type="Proteomes" id="UP000550260"/>
    </source>
</evidence>
<feature type="region of interest" description="Disordered" evidence="1">
    <location>
        <begin position="15"/>
        <end position="36"/>
    </location>
</feature>
<dbReference type="AlphaFoldDB" id="A0A8E1T3Z0"/>
<evidence type="ECO:0000313" key="2">
    <source>
        <dbReference type="EMBL" id="MBB2497619.1"/>
    </source>
</evidence>
<sequence length="49" mass="5075">MMFVHAGTALNAHLTDPDGEAVQSCSTPQHPVSRSGGARINAAIRKVCA</sequence>
<name>A0A8E1T3Z0_9PSEU</name>
<comment type="caution">
    <text evidence="2">The sequence shown here is derived from an EMBL/GenBank/DDBJ whole genome shotgun (WGS) entry which is preliminary data.</text>
</comment>
<reference evidence="2 3" key="1">
    <citation type="submission" date="2020-08" db="EMBL/GenBank/DDBJ databases">
        <title>Amycolatopsis echigonensis JCM 21831.</title>
        <authorList>
            <person name="Tedsree N."/>
            <person name="Kuncharoen N."/>
            <person name="Likhitwitayawuid K."/>
            <person name="Tanasupawat S."/>
        </authorList>
    </citation>
    <scope>NUCLEOTIDE SEQUENCE [LARGE SCALE GENOMIC DNA]</scope>
    <source>
        <strain evidence="2 3">JCM 21831</strain>
    </source>
</reference>
<feature type="compositionally biased region" description="Polar residues" evidence="1">
    <location>
        <begin position="23"/>
        <end position="32"/>
    </location>
</feature>
<organism evidence="2 3">
    <name type="scientific">Amycolatopsis echigonensis</name>
    <dbReference type="NCBI Taxonomy" id="2576905"/>
    <lineage>
        <taxon>Bacteria</taxon>
        <taxon>Bacillati</taxon>
        <taxon>Actinomycetota</taxon>
        <taxon>Actinomycetes</taxon>
        <taxon>Pseudonocardiales</taxon>
        <taxon>Pseudonocardiaceae</taxon>
        <taxon>Amycolatopsis</taxon>
    </lineage>
</organism>
<proteinExistence type="predicted"/>